<gene>
    <name evidence="3" type="ORF">RND71_001050</name>
</gene>
<evidence type="ECO:0000313" key="4">
    <source>
        <dbReference type="Proteomes" id="UP001291623"/>
    </source>
</evidence>
<comment type="caution">
    <text evidence="3">The sequence shown here is derived from an EMBL/GenBank/DDBJ whole genome shotgun (WGS) entry which is preliminary data.</text>
</comment>
<dbReference type="EMBL" id="JAVYJV010000001">
    <property type="protein sequence ID" value="KAK4379188.1"/>
    <property type="molecule type" value="Genomic_DNA"/>
</dbReference>
<dbReference type="GO" id="GO:0016020">
    <property type="term" value="C:membrane"/>
    <property type="evidence" value="ECO:0007669"/>
    <property type="project" value="TreeGrafter"/>
</dbReference>
<keyword evidence="4" id="KW-1185">Reference proteome</keyword>
<dbReference type="Proteomes" id="UP001291623">
    <property type="component" value="Unassembled WGS sequence"/>
</dbReference>
<dbReference type="PANTHER" id="PTHR33512:SF7">
    <property type="entry name" value="LEGUME LECTIN DOMAIN-CONTAINING PROTEIN"/>
    <property type="match status" value="1"/>
</dbReference>
<organism evidence="3 4">
    <name type="scientific">Anisodus tanguticus</name>
    <dbReference type="NCBI Taxonomy" id="243964"/>
    <lineage>
        <taxon>Eukaryota</taxon>
        <taxon>Viridiplantae</taxon>
        <taxon>Streptophyta</taxon>
        <taxon>Embryophyta</taxon>
        <taxon>Tracheophyta</taxon>
        <taxon>Spermatophyta</taxon>
        <taxon>Magnoliopsida</taxon>
        <taxon>eudicotyledons</taxon>
        <taxon>Gunneridae</taxon>
        <taxon>Pentapetalae</taxon>
        <taxon>asterids</taxon>
        <taxon>lamiids</taxon>
        <taxon>Solanales</taxon>
        <taxon>Solanaceae</taxon>
        <taxon>Solanoideae</taxon>
        <taxon>Hyoscyameae</taxon>
        <taxon>Anisodus</taxon>
    </lineage>
</organism>
<dbReference type="PANTHER" id="PTHR33512">
    <property type="entry name" value="PROTEIN, PUTATIVE (DUF1191)-RELATED"/>
    <property type="match status" value="1"/>
</dbReference>
<protein>
    <submittedName>
        <fullName evidence="3">Uncharacterized protein</fullName>
    </submittedName>
</protein>
<proteinExistence type="predicted"/>
<feature type="transmembrane region" description="Helical" evidence="1">
    <location>
        <begin position="232"/>
        <end position="258"/>
    </location>
</feature>
<evidence type="ECO:0000313" key="3">
    <source>
        <dbReference type="EMBL" id="KAK4379188.1"/>
    </source>
</evidence>
<feature type="signal peptide" evidence="2">
    <location>
        <begin position="1"/>
        <end position="32"/>
    </location>
</feature>
<sequence length="304" mass="34626">MGSNNNICHVIPLMSWLLLLLLLSLNVARGSSDTLDRDSLDSFIHDYAIKNMTRRYTGKLYDIPLPAKFSGMEGSIVRFRSGHFWRKGANFSFFNIPPSVLPWPFVKRFDIIYENLGNLSSKYYDVPNYTFVTPVIGFLAYDATRSKENYGMIELNIMENHILVHFPQISFPQDNNDKNVTMTCVRFVTNGTIEFSNVTMNKTCISRGQGHFAIAIPSLKPEDEKKGGKWKWWAIGFGVGIVGLILLIMMGIFICKCVRLKKRENMERRTEKSEALDTVWVGNSRMPSASGIRTQPVLENSYVP</sequence>
<accession>A0AAE1T0Q6</accession>
<reference evidence="3" key="1">
    <citation type="submission" date="2023-12" db="EMBL/GenBank/DDBJ databases">
        <title>Genome assembly of Anisodus tanguticus.</title>
        <authorList>
            <person name="Wang Y.-J."/>
        </authorList>
    </citation>
    <scope>NUCLEOTIDE SEQUENCE</scope>
    <source>
        <strain evidence="3">KB-2021</strain>
        <tissue evidence="3">Leaf</tissue>
    </source>
</reference>
<keyword evidence="1" id="KW-1133">Transmembrane helix</keyword>
<keyword evidence="1" id="KW-0472">Membrane</keyword>
<keyword evidence="1" id="KW-0812">Transmembrane</keyword>
<dbReference type="InterPro" id="IPR010605">
    <property type="entry name" value="DUF1191"/>
</dbReference>
<dbReference type="AlphaFoldDB" id="A0AAE1T0Q6"/>
<dbReference type="Pfam" id="PF06697">
    <property type="entry name" value="DUF1191"/>
    <property type="match status" value="1"/>
</dbReference>
<name>A0AAE1T0Q6_9SOLA</name>
<evidence type="ECO:0000256" key="2">
    <source>
        <dbReference type="SAM" id="SignalP"/>
    </source>
</evidence>
<feature type="chain" id="PRO_5042113123" evidence="2">
    <location>
        <begin position="33"/>
        <end position="304"/>
    </location>
</feature>
<evidence type="ECO:0000256" key="1">
    <source>
        <dbReference type="SAM" id="Phobius"/>
    </source>
</evidence>
<keyword evidence="2" id="KW-0732">Signal</keyword>